<proteinExistence type="predicted"/>
<comment type="caution">
    <text evidence="1">The sequence shown here is derived from an EMBL/GenBank/DDBJ whole genome shotgun (WGS) entry which is preliminary data.</text>
</comment>
<organism evidence="1 2">
    <name type="scientific">Snodgrassella alvi</name>
    <dbReference type="NCBI Taxonomy" id="1196083"/>
    <lineage>
        <taxon>Bacteria</taxon>
        <taxon>Pseudomonadati</taxon>
        <taxon>Pseudomonadota</taxon>
        <taxon>Betaproteobacteria</taxon>
        <taxon>Neisseriales</taxon>
        <taxon>Neisseriaceae</taxon>
        <taxon>Snodgrassella</taxon>
    </lineage>
</organism>
<evidence type="ECO:0000313" key="1">
    <source>
        <dbReference type="EMBL" id="PIT53155.1"/>
    </source>
</evidence>
<protein>
    <submittedName>
        <fullName evidence="1">Uncharacterized protein</fullName>
    </submittedName>
</protein>
<dbReference type="Proteomes" id="UP000229434">
    <property type="component" value="Unassembled WGS sequence"/>
</dbReference>
<dbReference type="EMBL" id="MEIS01000125">
    <property type="protein sequence ID" value="PIT53155.1"/>
    <property type="molecule type" value="Genomic_DNA"/>
</dbReference>
<dbReference type="AlphaFoldDB" id="A0A2N9XUR1"/>
<reference evidence="1 2" key="1">
    <citation type="journal article" date="2017" name="MBio">
        <title>Type VI secretion-mediated competition in the bee gut microbiome.</title>
        <authorList>
            <person name="Steele M.I."/>
            <person name="Kwong W.K."/>
            <person name="Powell J.E."/>
            <person name="Whiteley M."/>
            <person name="Moran N.A."/>
        </authorList>
    </citation>
    <scope>NUCLEOTIDE SEQUENCE [LARGE SCALE GENOMIC DNA]</scope>
    <source>
        <strain evidence="1 2">Nev3CBA3</strain>
    </source>
</reference>
<sequence length="117" mass="12035">MQVVAFDVADDMAVDVYLVQVAGTVIQAVDGAPIRQGGGDTVTQWVVLVAEGTLCGGFAQQVTQQIVAEGDEVGFCFCGQAGFFVADFDQVVGFVVLIGGGAVGKVDAVEVAECFII</sequence>
<accession>A0A2N9XUR1</accession>
<evidence type="ECO:0000313" key="2">
    <source>
        <dbReference type="Proteomes" id="UP000229434"/>
    </source>
</evidence>
<gene>
    <name evidence="1" type="ORF">BHC49_12550</name>
</gene>
<name>A0A2N9XUR1_9NEIS</name>